<comment type="caution">
    <text evidence="2">The sequence shown here is derived from an EMBL/GenBank/DDBJ whole genome shotgun (WGS) entry which is preliminary data.</text>
</comment>
<dbReference type="InterPro" id="IPR013087">
    <property type="entry name" value="Znf_C2H2_type"/>
</dbReference>
<dbReference type="PROSITE" id="PS00028">
    <property type="entry name" value="ZINC_FINGER_C2H2_1"/>
    <property type="match status" value="1"/>
</dbReference>
<name>A0A9D3MYV3_ANGAN</name>
<reference evidence="2" key="1">
    <citation type="submission" date="2021-01" db="EMBL/GenBank/DDBJ databases">
        <title>A chromosome-scale assembly of European eel, Anguilla anguilla.</title>
        <authorList>
            <person name="Henkel C."/>
            <person name="Jong-Raadsen S.A."/>
            <person name="Dufour S."/>
            <person name="Weltzien F.-A."/>
            <person name="Palstra A.P."/>
            <person name="Pelster B."/>
            <person name="Spaink H.P."/>
            <person name="Van Den Thillart G.E."/>
            <person name="Jansen H."/>
            <person name="Zahm M."/>
            <person name="Klopp C."/>
            <person name="Cedric C."/>
            <person name="Louis A."/>
            <person name="Berthelot C."/>
            <person name="Parey E."/>
            <person name="Roest Crollius H."/>
            <person name="Montfort J."/>
            <person name="Robinson-Rechavi M."/>
            <person name="Bucao C."/>
            <person name="Bouchez O."/>
            <person name="Gislard M."/>
            <person name="Lluch J."/>
            <person name="Milhes M."/>
            <person name="Lampietro C."/>
            <person name="Lopez Roques C."/>
            <person name="Donnadieu C."/>
            <person name="Braasch I."/>
            <person name="Desvignes T."/>
            <person name="Postlethwait J."/>
            <person name="Bobe J."/>
            <person name="Guiguen Y."/>
            <person name="Dirks R."/>
        </authorList>
    </citation>
    <scope>NUCLEOTIDE SEQUENCE</scope>
    <source>
        <strain evidence="2">Tag_6206</strain>
        <tissue evidence="2">Liver</tissue>
    </source>
</reference>
<evidence type="ECO:0000313" key="3">
    <source>
        <dbReference type="Proteomes" id="UP001044222"/>
    </source>
</evidence>
<dbReference type="AlphaFoldDB" id="A0A9D3MYV3"/>
<gene>
    <name evidence="2" type="ORF">ANANG_G00016770</name>
</gene>
<dbReference type="EMBL" id="JAFIRN010000001">
    <property type="protein sequence ID" value="KAG5857210.1"/>
    <property type="molecule type" value="Genomic_DNA"/>
</dbReference>
<organism evidence="2 3">
    <name type="scientific">Anguilla anguilla</name>
    <name type="common">European freshwater eel</name>
    <name type="synonym">Muraena anguilla</name>
    <dbReference type="NCBI Taxonomy" id="7936"/>
    <lineage>
        <taxon>Eukaryota</taxon>
        <taxon>Metazoa</taxon>
        <taxon>Chordata</taxon>
        <taxon>Craniata</taxon>
        <taxon>Vertebrata</taxon>
        <taxon>Euteleostomi</taxon>
        <taxon>Actinopterygii</taxon>
        <taxon>Neopterygii</taxon>
        <taxon>Teleostei</taxon>
        <taxon>Anguilliformes</taxon>
        <taxon>Anguillidae</taxon>
        <taxon>Anguilla</taxon>
    </lineage>
</organism>
<evidence type="ECO:0000313" key="2">
    <source>
        <dbReference type="EMBL" id="KAG5857210.1"/>
    </source>
</evidence>
<proteinExistence type="predicted"/>
<dbReference type="SMART" id="SM00355">
    <property type="entry name" value="ZnF_C2H2"/>
    <property type="match status" value="3"/>
</dbReference>
<sequence>MRWSCKFSTYFSGNRRRIIEHYRAVNGHYGRNCPLPCIYSDCPLVFRSQQSLKNHLREHGVLRHGPIGLLNFKINCQFCDFNDPVTIKQYLSHLGKHLKNKETVTCPFNYCSFKSCVYSTFTSHKSRFHNNSTLQDFKSELVIQTNVIDEHVADQVQSDVSDSELVSVDDNVTKQEVNSEVQARLASLVLQSQRQQFSK</sequence>
<dbReference type="Proteomes" id="UP001044222">
    <property type="component" value="Unassembled WGS sequence"/>
</dbReference>
<keyword evidence="3" id="KW-1185">Reference proteome</keyword>
<evidence type="ECO:0000259" key="1">
    <source>
        <dbReference type="PROSITE" id="PS00028"/>
    </source>
</evidence>
<accession>A0A9D3MYV3</accession>
<protein>
    <recommendedName>
        <fullName evidence="1">C2H2-type domain-containing protein</fullName>
    </recommendedName>
</protein>
<feature type="domain" description="C2H2-type" evidence="1">
    <location>
        <begin position="37"/>
        <end position="59"/>
    </location>
</feature>